<comment type="subcellular location">
    <subcellularLocation>
        <location evidence="1 7">Cell membrane</location>
        <topology evidence="1 7">Multi-pass membrane protein</topology>
    </subcellularLocation>
</comment>
<keyword evidence="10" id="KW-1185">Reference proteome</keyword>
<dbReference type="Pfam" id="PF04535">
    <property type="entry name" value="CASP_dom"/>
    <property type="match status" value="1"/>
</dbReference>
<keyword evidence="5 7" id="KW-1133">Transmembrane helix</keyword>
<evidence type="ECO:0000256" key="5">
    <source>
        <dbReference type="ARBA" id="ARBA00022989"/>
    </source>
</evidence>
<keyword evidence="6 7" id="KW-0472">Membrane</keyword>
<comment type="caution">
    <text evidence="7">Lacks conserved residue(s) required for the propagation of feature annotation.</text>
</comment>
<evidence type="ECO:0000256" key="2">
    <source>
        <dbReference type="ARBA" id="ARBA00007651"/>
    </source>
</evidence>
<comment type="caution">
    <text evidence="9">The sequence shown here is derived from an EMBL/GenBank/DDBJ whole genome shotgun (WGS) entry which is preliminary data.</text>
</comment>
<evidence type="ECO:0000256" key="7">
    <source>
        <dbReference type="RuleBase" id="RU361233"/>
    </source>
</evidence>
<evidence type="ECO:0000256" key="1">
    <source>
        <dbReference type="ARBA" id="ARBA00004651"/>
    </source>
</evidence>
<keyword evidence="4 7" id="KW-0812">Transmembrane</keyword>
<feature type="transmembrane region" description="Helical" evidence="7">
    <location>
        <begin position="134"/>
        <end position="155"/>
    </location>
</feature>
<feature type="transmembrane region" description="Helical" evidence="7">
    <location>
        <begin position="42"/>
        <end position="65"/>
    </location>
</feature>
<reference evidence="9 10" key="1">
    <citation type="submission" date="2021-05" db="EMBL/GenBank/DDBJ databases">
        <title>Genome Assembly of Synthetic Allotetraploid Brassica napus Reveals Homoeologous Exchanges between Subgenomes.</title>
        <authorList>
            <person name="Davis J.T."/>
        </authorList>
    </citation>
    <scope>NUCLEOTIDE SEQUENCE [LARGE SCALE GENOMIC DNA]</scope>
    <source>
        <strain evidence="10">cv. Da-Ae</strain>
        <tissue evidence="9">Seedling</tissue>
    </source>
</reference>
<dbReference type="Proteomes" id="UP000824890">
    <property type="component" value="Unassembled WGS sequence"/>
</dbReference>
<sequence length="159" mass="17845">ERMVKESTTIDVGKSKSMSWWTRRRRALCQPPHTGGGYKRGLAIFVFLLRLAAIVTTIVSSSIMYTAEETLPFFTQFLQFQAGYDDFATFQCRDLYHISYGCGCRNGLSCGNPNTKWLLICQQFGDFYQATSNAVVAASIGIVFFTLLITISAIVSKRH</sequence>
<evidence type="ECO:0000256" key="3">
    <source>
        <dbReference type="ARBA" id="ARBA00022475"/>
    </source>
</evidence>
<evidence type="ECO:0000313" key="9">
    <source>
        <dbReference type="EMBL" id="KAH0886905.1"/>
    </source>
</evidence>
<name>A0ABQ8A2Z9_BRANA</name>
<comment type="similarity">
    <text evidence="2 7">Belongs to the Casparian strip membrane proteins (CASP) family.</text>
</comment>
<feature type="domain" description="Casparian strip membrane protein" evidence="8">
    <location>
        <begin position="40"/>
        <end position="92"/>
    </location>
</feature>
<evidence type="ECO:0000256" key="6">
    <source>
        <dbReference type="ARBA" id="ARBA00023136"/>
    </source>
</evidence>
<keyword evidence="3 7" id="KW-1003">Cell membrane</keyword>
<dbReference type="InterPro" id="IPR006702">
    <property type="entry name" value="CASP_dom"/>
</dbReference>
<comment type="subunit">
    <text evidence="7">Homodimer and heterodimers.</text>
</comment>
<dbReference type="EMBL" id="JAGKQM010000014">
    <property type="protein sequence ID" value="KAH0886905.1"/>
    <property type="molecule type" value="Genomic_DNA"/>
</dbReference>
<evidence type="ECO:0000256" key="4">
    <source>
        <dbReference type="ARBA" id="ARBA00022692"/>
    </source>
</evidence>
<organism evidence="9 10">
    <name type="scientific">Brassica napus</name>
    <name type="common">Rape</name>
    <dbReference type="NCBI Taxonomy" id="3708"/>
    <lineage>
        <taxon>Eukaryota</taxon>
        <taxon>Viridiplantae</taxon>
        <taxon>Streptophyta</taxon>
        <taxon>Embryophyta</taxon>
        <taxon>Tracheophyta</taxon>
        <taxon>Spermatophyta</taxon>
        <taxon>Magnoliopsida</taxon>
        <taxon>eudicotyledons</taxon>
        <taxon>Gunneridae</taxon>
        <taxon>Pentapetalae</taxon>
        <taxon>rosids</taxon>
        <taxon>malvids</taxon>
        <taxon>Brassicales</taxon>
        <taxon>Brassicaceae</taxon>
        <taxon>Brassiceae</taxon>
        <taxon>Brassica</taxon>
    </lineage>
</organism>
<evidence type="ECO:0000313" key="10">
    <source>
        <dbReference type="Proteomes" id="UP000824890"/>
    </source>
</evidence>
<gene>
    <name evidence="9" type="ORF">HID58_063001</name>
</gene>
<evidence type="ECO:0000259" key="8">
    <source>
        <dbReference type="Pfam" id="PF04535"/>
    </source>
</evidence>
<feature type="non-terminal residue" evidence="9">
    <location>
        <position position="1"/>
    </location>
</feature>
<accession>A0ABQ8A2Z9</accession>
<protein>
    <recommendedName>
        <fullName evidence="7">CASP-like protein</fullName>
    </recommendedName>
</protein>
<proteinExistence type="inferred from homology"/>